<comment type="subcellular location">
    <subcellularLocation>
        <location evidence="3">Mitochondrion inner membrane</location>
        <topology evidence="3">Peripheral membrane protein</topology>
    </subcellularLocation>
    <subcellularLocation>
        <location evidence="2">Mitochondrion intermembrane space</location>
    </subcellularLocation>
</comment>
<dbReference type="Pfam" id="PF05676">
    <property type="entry name" value="NDUF_B7"/>
    <property type="match status" value="1"/>
</dbReference>
<evidence type="ECO:0000256" key="2">
    <source>
        <dbReference type="ARBA" id="ARBA00004569"/>
    </source>
</evidence>
<evidence type="ECO:0000256" key="9">
    <source>
        <dbReference type="ARBA" id="ARBA00022982"/>
    </source>
</evidence>
<evidence type="ECO:0000256" key="4">
    <source>
        <dbReference type="ARBA" id="ARBA00008006"/>
    </source>
</evidence>
<evidence type="ECO:0000256" key="3">
    <source>
        <dbReference type="ARBA" id="ARBA00004637"/>
    </source>
</evidence>
<dbReference type="GO" id="GO:0005743">
    <property type="term" value="C:mitochondrial inner membrane"/>
    <property type="evidence" value="ECO:0007669"/>
    <property type="project" value="UniProtKB-SubCell"/>
</dbReference>
<evidence type="ECO:0000256" key="6">
    <source>
        <dbReference type="ARBA" id="ARBA00022448"/>
    </source>
</evidence>
<evidence type="ECO:0000256" key="1">
    <source>
        <dbReference type="ARBA" id="ARBA00003195"/>
    </source>
</evidence>
<dbReference type="AlphaFoldDB" id="A0A7L2ELT3"/>
<accession>A0A7L2ELT3</accession>
<evidence type="ECO:0000256" key="12">
    <source>
        <dbReference type="ARBA" id="ARBA00023157"/>
    </source>
</evidence>
<keyword evidence="16" id="KW-1185">Reference proteome</keyword>
<keyword evidence="8" id="KW-0999">Mitochondrion inner membrane</keyword>
<name>A0A7L2ELT3_ANTMN</name>
<dbReference type="GO" id="GO:0005758">
    <property type="term" value="C:mitochondrial intermembrane space"/>
    <property type="evidence" value="ECO:0007669"/>
    <property type="project" value="UniProtKB-SubCell"/>
</dbReference>
<keyword evidence="9" id="KW-0249">Electron transport</keyword>
<evidence type="ECO:0000256" key="13">
    <source>
        <dbReference type="ARBA" id="ARBA00030188"/>
    </source>
</evidence>
<comment type="function">
    <text evidence="1">Accessory subunit of the mitochondrial membrane respiratory chain NADH dehydrogenase (Complex I), that is believed not to be involved in catalysis. Complex I functions in the transfer of electrons from NADH to the respiratory chain. The immediate electron acceptor for the enzyme is believed to be ubiquinone.</text>
</comment>
<gene>
    <name evidence="15" type="primary">Ndufb7</name>
    <name evidence="15" type="ORF">ANTMIN_R14315</name>
</gene>
<organism evidence="15 16">
    <name type="scientific">Anthoscopus minutus</name>
    <name type="common">Southern penduline-tit</name>
    <dbReference type="NCBI Taxonomy" id="156561"/>
    <lineage>
        <taxon>Eukaryota</taxon>
        <taxon>Metazoa</taxon>
        <taxon>Chordata</taxon>
        <taxon>Craniata</taxon>
        <taxon>Vertebrata</taxon>
        <taxon>Euteleostomi</taxon>
        <taxon>Archelosauria</taxon>
        <taxon>Archosauria</taxon>
        <taxon>Dinosauria</taxon>
        <taxon>Saurischia</taxon>
        <taxon>Theropoda</taxon>
        <taxon>Coelurosauria</taxon>
        <taxon>Aves</taxon>
        <taxon>Neognathae</taxon>
        <taxon>Neoaves</taxon>
        <taxon>Telluraves</taxon>
        <taxon>Australaves</taxon>
        <taxon>Passeriformes</taxon>
        <taxon>Paridae</taxon>
        <taxon>Anthoscopus</taxon>
    </lineage>
</organism>
<dbReference type="OrthoDB" id="268414at2759"/>
<dbReference type="PANTHER" id="PTHR20900:SF0">
    <property type="entry name" value="NADH DEHYDROGENASE [UBIQUINONE] 1 BETA SUBCOMPLEX SUBUNIT 7"/>
    <property type="match status" value="1"/>
</dbReference>
<proteinExistence type="inferred from homology"/>
<evidence type="ECO:0000313" key="16">
    <source>
        <dbReference type="Proteomes" id="UP000554720"/>
    </source>
</evidence>
<feature type="non-terminal residue" evidence="15">
    <location>
        <position position="121"/>
    </location>
</feature>
<protein>
    <recommendedName>
        <fullName evidence="5">NADH dehydrogenase [ubiquinone] 1 beta subcomplex subunit 7</fullName>
    </recommendedName>
    <alternativeName>
        <fullName evidence="13">Complex I-B18</fullName>
    </alternativeName>
    <alternativeName>
        <fullName evidence="14">NADH-ubiquinone oxidoreductase B18 subunit</fullName>
    </alternativeName>
</protein>
<reference evidence="15 16" key="1">
    <citation type="submission" date="2019-09" db="EMBL/GenBank/DDBJ databases">
        <title>Bird 10,000 Genomes (B10K) Project - Family phase.</title>
        <authorList>
            <person name="Zhang G."/>
        </authorList>
    </citation>
    <scope>NUCLEOTIDE SEQUENCE [LARGE SCALE GENOMIC DNA]</scope>
    <source>
        <strain evidence="15">B10K-DU-011-42</strain>
        <tissue evidence="15">Muscle</tissue>
    </source>
</reference>
<evidence type="ECO:0000313" key="15">
    <source>
        <dbReference type="EMBL" id="NXQ63067.1"/>
    </source>
</evidence>
<dbReference type="Proteomes" id="UP000554720">
    <property type="component" value="Unassembled WGS sequence"/>
</dbReference>
<evidence type="ECO:0000256" key="7">
    <source>
        <dbReference type="ARBA" id="ARBA00022660"/>
    </source>
</evidence>
<dbReference type="PANTHER" id="PTHR20900">
    <property type="entry name" value="NADH:UBIQUINONE OXIDOREDUCTASE B18-LIKE SUBUNIT"/>
    <property type="match status" value="1"/>
</dbReference>
<keyword evidence="7" id="KW-0679">Respiratory chain</keyword>
<keyword evidence="11" id="KW-0472">Membrane</keyword>
<keyword evidence="12" id="KW-1015">Disulfide bond</keyword>
<evidence type="ECO:0000256" key="14">
    <source>
        <dbReference type="ARBA" id="ARBA00030710"/>
    </source>
</evidence>
<feature type="non-terminal residue" evidence="15">
    <location>
        <position position="1"/>
    </location>
</feature>
<keyword evidence="10" id="KW-0496">Mitochondrion</keyword>
<dbReference type="EMBL" id="VWYI01043763">
    <property type="protein sequence ID" value="NXQ63067.1"/>
    <property type="molecule type" value="Genomic_DNA"/>
</dbReference>
<evidence type="ECO:0000256" key="5">
    <source>
        <dbReference type="ARBA" id="ARBA00018677"/>
    </source>
</evidence>
<sequence length="121" mass="14574">MGAHLARRYLWDAETEPDPLQMPSFPADLGLPRRQPRAMVASAAQLAQAQVPLEQRDFCGHHLLRLLRCHRDNFPLPWGCHALRHAWDSCQHHDYVIRMKEFERERRLRQRQKRLRQRHRE</sequence>
<comment type="caution">
    <text evidence="15">The sequence shown here is derived from an EMBL/GenBank/DDBJ whole genome shotgun (WGS) entry which is preliminary data.</text>
</comment>
<evidence type="ECO:0000256" key="8">
    <source>
        <dbReference type="ARBA" id="ARBA00022792"/>
    </source>
</evidence>
<keyword evidence="6" id="KW-0813">Transport</keyword>
<comment type="similarity">
    <text evidence="4">Belongs to the complex I NDUFB7 subunit family.</text>
</comment>
<dbReference type="InterPro" id="IPR008698">
    <property type="entry name" value="NDUB7"/>
</dbReference>
<evidence type="ECO:0000256" key="11">
    <source>
        <dbReference type="ARBA" id="ARBA00023136"/>
    </source>
</evidence>
<evidence type="ECO:0000256" key="10">
    <source>
        <dbReference type="ARBA" id="ARBA00023128"/>
    </source>
</evidence>